<gene>
    <name evidence="7" type="ORF">HAKA00212_LOCUS23470</name>
</gene>
<evidence type="ECO:0000256" key="3">
    <source>
        <dbReference type="PIRSR" id="PIRSR623088-3"/>
    </source>
</evidence>
<proteinExistence type="predicted"/>
<evidence type="ECO:0000256" key="5">
    <source>
        <dbReference type="SAM" id="Phobius"/>
    </source>
</evidence>
<dbReference type="Gene3D" id="1.10.1300.10">
    <property type="entry name" value="3'5'-cyclic nucleotide phosphodiesterase, catalytic domain"/>
    <property type="match status" value="1"/>
</dbReference>
<organism evidence="7">
    <name type="scientific">Heterosigma akashiwo</name>
    <name type="common">Chromophytic alga</name>
    <name type="synonym">Heterosigma carterae</name>
    <dbReference type="NCBI Taxonomy" id="2829"/>
    <lineage>
        <taxon>Eukaryota</taxon>
        <taxon>Sar</taxon>
        <taxon>Stramenopiles</taxon>
        <taxon>Ochrophyta</taxon>
        <taxon>Raphidophyceae</taxon>
        <taxon>Chattonellales</taxon>
        <taxon>Chattonellaceae</taxon>
        <taxon>Heterosigma</taxon>
    </lineage>
</organism>
<feature type="binding site" evidence="3">
    <location>
        <position position="314"/>
    </location>
    <ligand>
        <name>Zn(2+)</name>
        <dbReference type="ChEBI" id="CHEBI:29105"/>
        <label>1</label>
    </ligand>
</feature>
<sequence>MIINIDGVGTYEFDTGYTRDKNMKKVYGDDGTSYVALSQTYSAKVQAAYNIAEITIVILLLVWFSISFTQAMDKVIVAPMERIMARLRVSAHSLMANVKALDHVENVDVDELEASLETDLLEQVLEKLVALVRMASPHAEEHVFRDVGLEQENTVMQTYVASQFTTAGVVARERRKKDRAHSEKTLAAAAAATWLRALSHRSSEDQGLTDQGFRAMLETWDFDALSATDALLLDVLHHLFAAAGAGAALQVTQNAFDPVFAALKSKYLPNPYQNWRHGVDVCFATFQLARAARSRAFVSPAEQACLLLAALAHDAGHPGLNNAFLVNTQNKLAVTYNDVSPLENMHSSVLFEILKEPETNVLVKLDKETFTSVRKLMVQAILGTDMKSHFAQINQINALQEKHGGEFLAFHAGEVPAPECLRETSEHKLFLVEMLLHSADISGPVKPPAISKAWADLVIQEFFAQGEEEKSLGMPASPMMDKDTTNIPNMQMGFIEFVVSPLYFGMARLFPDMAGCLDAMLENHEVYRALKEEEIRAQGGDAAEAEVEKLREKAAGLAAKVRNLQELRSKTGKSNQNQVGKEDEGKKEEQLDRMEAGAGGQ</sequence>
<dbReference type="InterPro" id="IPR002073">
    <property type="entry name" value="PDEase_catalytic_dom"/>
</dbReference>
<dbReference type="SMART" id="SM00471">
    <property type="entry name" value="HDc"/>
    <property type="match status" value="1"/>
</dbReference>
<feature type="domain" description="PDEase" evidence="6">
    <location>
        <begin position="201"/>
        <end position="534"/>
    </location>
</feature>
<dbReference type="GO" id="GO:0004114">
    <property type="term" value="F:3',5'-cyclic-nucleotide phosphodiesterase activity"/>
    <property type="evidence" value="ECO:0007669"/>
    <property type="project" value="InterPro"/>
</dbReference>
<dbReference type="InterPro" id="IPR036971">
    <property type="entry name" value="PDEase_catalytic_dom_sf"/>
</dbReference>
<feature type="region of interest" description="Disordered" evidence="4">
    <location>
        <begin position="565"/>
        <end position="601"/>
    </location>
</feature>
<dbReference type="PROSITE" id="PS51845">
    <property type="entry name" value="PDEASE_I_2"/>
    <property type="match status" value="1"/>
</dbReference>
<dbReference type="AlphaFoldDB" id="A0A7S3YAY4"/>
<feature type="binding site" evidence="3">
    <location>
        <position position="277"/>
    </location>
    <ligand>
        <name>Zn(2+)</name>
        <dbReference type="ChEBI" id="CHEBI:29105"/>
        <label>1</label>
    </ligand>
</feature>
<keyword evidence="1 3" id="KW-0479">Metal-binding</keyword>
<feature type="compositionally biased region" description="Basic and acidic residues" evidence="4">
    <location>
        <begin position="580"/>
        <end position="595"/>
    </location>
</feature>
<keyword evidence="5" id="KW-0472">Membrane</keyword>
<evidence type="ECO:0000313" key="7">
    <source>
        <dbReference type="EMBL" id="CAE0646360.1"/>
    </source>
</evidence>
<dbReference type="Pfam" id="PF00233">
    <property type="entry name" value="PDEase_I"/>
    <property type="match status" value="1"/>
</dbReference>
<feature type="transmembrane region" description="Helical" evidence="5">
    <location>
        <begin position="47"/>
        <end position="66"/>
    </location>
</feature>
<dbReference type="GO" id="GO:0007165">
    <property type="term" value="P:signal transduction"/>
    <property type="evidence" value="ECO:0007669"/>
    <property type="project" value="InterPro"/>
</dbReference>
<feature type="binding site" evidence="3">
    <location>
        <position position="313"/>
    </location>
    <ligand>
        <name>Zn(2+)</name>
        <dbReference type="ChEBI" id="CHEBI:29105"/>
        <label>1</label>
    </ligand>
</feature>
<protein>
    <recommendedName>
        <fullName evidence="6">PDEase domain-containing protein</fullName>
    </recommendedName>
</protein>
<dbReference type="PRINTS" id="PR00387">
    <property type="entry name" value="PDIESTERASE1"/>
</dbReference>
<accession>A0A7S3YAY4</accession>
<dbReference type="GO" id="GO:0046872">
    <property type="term" value="F:metal ion binding"/>
    <property type="evidence" value="ECO:0007669"/>
    <property type="project" value="UniProtKB-KW"/>
</dbReference>
<feature type="binding site" evidence="3">
    <location>
        <position position="314"/>
    </location>
    <ligand>
        <name>Zn(2+)</name>
        <dbReference type="ChEBI" id="CHEBI:29105"/>
        <label>2</label>
    </ligand>
</feature>
<keyword evidence="5" id="KW-0812">Transmembrane</keyword>
<dbReference type="InterPro" id="IPR003607">
    <property type="entry name" value="HD/PDEase_dom"/>
</dbReference>
<name>A0A7S3YAY4_HETAK</name>
<reference evidence="7" key="1">
    <citation type="submission" date="2021-01" db="EMBL/GenBank/DDBJ databases">
        <authorList>
            <person name="Corre E."/>
            <person name="Pelletier E."/>
            <person name="Niang G."/>
            <person name="Scheremetjew M."/>
            <person name="Finn R."/>
            <person name="Kale V."/>
            <person name="Holt S."/>
            <person name="Cochrane G."/>
            <person name="Meng A."/>
            <person name="Brown T."/>
            <person name="Cohen L."/>
        </authorList>
    </citation>
    <scope>NUCLEOTIDE SEQUENCE</scope>
    <source>
        <strain evidence="7">CCMP3107</strain>
    </source>
</reference>
<dbReference type="EMBL" id="HBIU01053242">
    <property type="protein sequence ID" value="CAE0646360.1"/>
    <property type="molecule type" value="Transcribed_RNA"/>
</dbReference>
<evidence type="ECO:0000259" key="6">
    <source>
        <dbReference type="PROSITE" id="PS51845"/>
    </source>
</evidence>
<evidence type="ECO:0000256" key="2">
    <source>
        <dbReference type="ARBA" id="ARBA00022801"/>
    </source>
</evidence>
<evidence type="ECO:0000256" key="1">
    <source>
        <dbReference type="ARBA" id="ARBA00022723"/>
    </source>
</evidence>
<dbReference type="InterPro" id="IPR023088">
    <property type="entry name" value="PDEase"/>
</dbReference>
<keyword evidence="5" id="KW-1133">Transmembrane helix</keyword>
<keyword evidence="2" id="KW-0378">Hydrolase</keyword>
<feature type="binding site" evidence="3">
    <location>
        <position position="440"/>
    </location>
    <ligand>
        <name>Zn(2+)</name>
        <dbReference type="ChEBI" id="CHEBI:29105"/>
        <label>1</label>
    </ligand>
</feature>
<dbReference type="SUPFAM" id="SSF109604">
    <property type="entry name" value="HD-domain/PDEase-like"/>
    <property type="match status" value="1"/>
</dbReference>
<evidence type="ECO:0000256" key="4">
    <source>
        <dbReference type="SAM" id="MobiDB-lite"/>
    </source>
</evidence>
<dbReference type="PANTHER" id="PTHR11347">
    <property type="entry name" value="CYCLIC NUCLEOTIDE PHOSPHODIESTERASE"/>
    <property type="match status" value="1"/>
</dbReference>